<comment type="subcellular location">
    <subcellularLocation>
        <location evidence="1 9">Cytoplasm</location>
    </subcellularLocation>
</comment>
<dbReference type="InterPro" id="IPR011010">
    <property type="entry name" value="DNA_brk_join_enz"/>
</dbReference>
<keyword evidence="3 9" id="KW-0132">Cell division</keyword>
<evidence type="ECO:0000259" key="11">
    <source>
        <dbReference type="PROSITE" id="PS51900"/>
    </source>
</evidence>
<keyword evidence="8 9" id="KW-0131">Cell cycle</keyword>
<keyword evidence="7 9" id="KW-0233">DNA recombination</keyword>
<evidence type="ECO:0000256" key="1">
    <source>
        <dbReference type="ARBA" id="ARBA00004496"/>
    </source>
</evidence>
<feature type="active site" evidence="9">
    <location>
        <position position="274"/>
    </location>
</feature>
<comment type="similarity">
    <text evidence="9">Belongs to the 'phage' integrase family. XerC subfamily.</text>
</comment>
<name>A0A424YEC8_9FIRM</name>
<dbReference type="GO" id="GO:0005737">
    <property type="term" value="C:cytoplasm"/>
    <property type="evidence" value="ECO:0007669"/>
    <property type="project" value="UniProtKB-SubCell"/>
</dbReference>
<dbReference type="PROSITE" id="PS51900">
    <property type="entry name" value="CB"/>
    <property type="match status" value="1"/>
</dbReference>
<feature type="active site" evidence="9">
    <location>
        <position position="251"/>
    </location>
</feature>
<dbReference type="InterPro" id="IPR004107">
    <property type="entry name" value="Integrase_SAM-like_N"/>
</dbReference>
<dbReference type="EMBL" id="QZAA01000141">
    <property type="protein sequence ID" value="RQD75830.1"/>
    <property type="molecule type" value="Genomic_DNA"/>
</dbReference>
<evidence type="ECO:0000313" key="12">
    <source>
        <dbReference type="EMBL" id="RQD75830.1"/>
    </source>
</evidence>
<dbReference type="NCBIfam" id="NF001399">
    <property type="entry name" value="PRK00283.1"/>
    <property type="match status" value="1"/>
</dbReference>
<feature type="domain" description="Core-binding (CB)" evidence="11">
    <location>
        <begin position="1"/>
        <end position="84"/>
    </location>
</feature>
<dbReference type="InterPro" id="IPR044068">
    <property type="entry name" value="CB"/>
</dbReference>
<dbReference type="Proteomes" id="UP000285138">
    <property type="component" value="Unassembled WGS sequence"/>
</dbReference>
<feature type="active site" evidence="9">
    <location>
        <position position="145"/>
    </location>
</feature>
<evidence type="ECO:0000256" key="8">
    <source>
        <dbReference type="ARBA" id="ARBA00023306"/>
    </source>
</evidence>
<feature type="active site" description="O-(3'-phospho-DNA)-tyrosine intermediate" evidence="9">
    <location>
        <position position="283"/>
    </location>
</feature>
<evidence type="ECO:0000256" key="2">
    <source>
        <dbReference type="ARBA" id="ARBA00022490"/>
    </source>
</evidence>
<dbReference type="InterPro" id="IPR023009">
    <property type="entry name" value="Tyrosine_recombinase_XerC/XerD"/>
</dbReference>
<dbReference type="SUPFAM" id="SSF47823">
    <property type="entry name" value="lambda integrase-like, N-terminal domain"/>
    <property type="match status" value="1"/>
</dbReference>
<dbReference type="CDD" id="cd00798">
    <property type="entry name" value="INT_XerDC_C"/>
    <property type="match status" value="1"/>
</dbReference>
<dbReference type="GO" id="GO:0007059">
    <property type="term" value="P:chromosome segregation"/>
    <property type="evidence" value="ECO:0007669"/>
    <property type="project" value="UniProtKB-UniRule"/>
</dbReference>
<reference evidence="12 13" key="1">
    <citation type="submission" date="2018-08" db="EMBL/GenBank/DDBJ databases">
        <title>The metabolism and importance of syntrophic acetate oxidation coupled to methane or sulfide production in haloalkaline environments.</title>
        <authorList>
            <person name="Timmers P.H.A."/>
            <person name="Vavourakis C.D."/>
            <person name="Sorokin D.Y."/>
            <person name="Sinninghe Damste J.S."/>
            <person name="Muyzer G."/>
            <person name="Stams A.J.M."/>
            <person name="Plugge C.M."/>
        </authorList>
    </citation>
    <scope>NUCLEOTIDE SEQUENCE [LARGE SCALE GENOMIC DNA]</scope>
    <source>
        <strain evidence="12">MSAO_Bac1</strain>
    </source>
</reference>
<feature type="domain" description="Tyr recombinase" evidence="10">
    <location>
        <begin position="105"/>
        <end position="296"/>
    </location>
</feature>
<keyword evidence="5 9" id="KW-0229">DNA integration</keyword>
<comment type="function">
    <text evidence="9">Site-specific tyrosine recombinase, which acts by catalyzing the cutting and rejoining of the recombining DNA molecules. The XerC-XerD complex is essential to convert dimers of the bacterial chromosome into monomers to permit their segregation at cell division. It also contributes to the segregational stability of plasmids.</text>
</comment>
<evidence type="ECO:0000256" key="4">
    <source>
        <dbReference type="ARBA" id="ARBA00022829"/>
    </source>
</evidence>
<dbReference type="InterPro" id="IPR010998">
    <property type="entry name" value="Integrase_recombinase_N"/>
</dbReference>
<dbReference type="InterPro" id="IPR002104">
    <property type="entry name" value="Integrase_catalytic"/>
</dbReference>
<evidence type="ECO:0000259" key="10">
    <source>
        <dbReference type="PROSITE" id="PS51898"/>
    </source>
</evidence>
<gene>
    <name evidence="9" type="primary">xerC</name>
    <name evidence="12" type="ORF">D5R97_05500</name>
</gene>
<dbReference type="Gene3D" id="1.10.443.10">
    <property type="entry name" value="Intergrase catalytic core"/>
    <property type="match status" value="1"/>
</dbReference>
<dbReference type="PANTHER" id="PTHR30349:SF77">
    <property type="entry name" value="TYROSINE RECOMBINASE XERC"/>
    <property type="match status" value="1"/>
</dbReference>
<proteinExistence type="inferred from homology"/>
<dbReference type="Pfam" id="PF00589">
    <property type="entry name" value="Phage_integrase"/>
    <property type="match status" value="1"/>
</dbReference>
<accession>A0A424YEC8</accession>
<protein>
    <recommendedName>
        <fullName evidence="9">Tyrosine recombinase XerC</fullName>
    </recommendedName>
</protein>
<dbReference type="GO" id="GO:0003677">
    <property type="term" value="F:DNA binding"/>
    <property type="evidence" value="ECO:0007669"/>
    <property type="project" value="UniProtKB-UniRule"/>
</dbReference>
<feature type="active site" evidence="9">
    <location>
        <position position="169"/>
    </location>
</feature>
<dbReference type="InterPro" id="IPR013762">
    <property type="entry name" value="Integrase-like_cat_sf"/>
</dbReference>
<keyword evidence="2 9" id="KW-0963">Cytoplasm</keyword>
<comment type="subunit">
    <text evidence="9">Forms a cyclic heterotetrameric complex composed of two molecules of XerC and two molecules of XerD.</text>
</comment>
<comment type="caution">
    <text evidence="12">The sequence shown here is derived from an EMBL/GenBank/DDBJ whole genome shotgun (WGS) entry which is preliminary data.</text>
</comment>
<evidence type="ECO:0000256" key="6">
    <source>
        <dbReference type="ARBA" id="ARBA00023125"/>
    </source>
</evidence>
<dbReference type="GO" id="GO:0006313">
    <property type="term" value="P:DNA transposition"/>
    <property type="evidence" value="ECO:0007669"/>
    <property type="project" value="UniProtKB-UniRule"/>
</dbReference>
<evidence type="ECO:0000256" key="9">
    <source>
        <dbReference type="HAMAP-Rule" id="MF_01808"/>
    </source>
</evidence>
<dbReference type="InterPro" id="IPR050090">
    <property type="entry name" value="Tyrosine_recombinase_XerCD"/>
</dbReference>
<dbReference type="HAMAP" id="MF_01808">
    <property type="entry name" value="Recomb_XerC_XerD"/>
    <property type="match status" value="1"/>
</dbReference>
<evidence type="ECO:0000256" key="3">
    <source>
        <dbReference type="ARBA" id="ARBA00022618"/>
    </source>
</evidence>
<dbReference type="GO" id="GO:0051301">
    <property type="term" value="P:cell division"/>
    <property type="evidence" value="ECO:0007669"/>
    <property type="project" value="UniProtKB-KW"/>
</dbReference>
<keyword evidence="4 9" id="KW-0159">Chromosome partition</keyword>
<feature type="active site" evidence="9">
    <location>
        <position position="248"/>
    </location>
</feature>
<dbReference type="PANTHER" id="PTHR30349">
    <property type="entry name" value="PHAGE INTEGRASE-RELATED"/>
    <property type="match status" value="1"/>
</dbReference>
<organism evidence="12 13">
    <name type="scientific">Candidatus Syntrophonatronum acetioxidans</name>
    <dbReference type="NCBI Taxonomy" id="1795816"/>
    <lineage>
        <taxon>Bacteria</taxon>
        <taxon>Bacillati</taxon>
        <taxon>Bacillota</taxon>
        <taxon>Clostridia</taxon>
        <taxon>Eubacteriales</taxon>
        <taxon>Syntrophomonadaceae</taxon>
        <taxon>Candidatus Syntrophonatronum</taxon>
    </lineage>
</organism>
<dbReference type="AlphaFoldDB" id="A0A424YEC8"/>
<dbReference type="PROSITE" id="PS51898">
    <property type="entry name" value="TYR_RECOMBINASE"/>
    <property type="match status" value="1"/>
</dbReference>
<evidence type="ECO:0000256" key="5">
    <source>
        <dbReference type="ARBA" id="ARBA00022908"/>
    </source>
</evidence>
<dbReference type="Pfam" id="PF02899">
    <property type="entry name" value="Phage_int_SAM_1"/>
    <property type="match status" value="1"/>
</dbReference>
<keyword evidence="6 9" id="KW-0238">DNA-binding</keyword>
<dbReference type="Gene3D" id="1.10.150.130">
    <property type="match status" value="1"/>
</dbReference>
<evidence type="ECO:0000313" key="13">
    <source>
        <dbReference type="Proteomes" id="UP000285138"/>
    </source>
</evidence>
<evidence type="ECO:0000256" key="7">
    <source>
        <dbReference type="ARBA" id="ARBA00023172"/>
    </source>
</evidence>
<dbReference type="SUPFAM" id="SSF56349">
    <property type="entry name" value="DNA breaking-rejoining enzymes"/>
    <property type="match status" value="1"/>
</dbReference>
<dbReference type="GO" id="GO:0009037">
    <property type="term" value="F:tyrosine-based site-specific recombinase activity"/>
    <property type="evidence" value="ECO:0007669"/>
    <property type="project" value="UniProtKB-UniRule"/>
</dbReference>
<sequence>MNKILEEFLVYLKIEKNSSLQTQTKYLEDLKQFKAFLEEKKVQVQDLDHILIRHYLAHLQRKGYARRTVARKLSALRTFIHFINREKKFEIPDKLVVFTPKLGKNLPGFLYLTELLELLEAPPDYTSSGIRDRAILETLYATGIRVSELVGLNMDSVDLANKTVKVNGKGNKDRIVLIGKHAEECLLKYKNNSRPGFLEKRMDSSFTPAYEEALFLNKYGFRISDRGIRRIVNKYIKKAAIIAKASPHTIRHSFATHLLDGGADLRTVQELLGHVNLSSTQIYTHLTRESIKKTYNAFHPRA</sequence>